<accession>A0A3Q7XWZ2</accession>
<reference evidence="2" key="2">
    <citation type="submission" date="2025-08" db="UniProtKB">
        <authorList>
            <consortium name="RefSeq"/>
        </authorList>
    </citation>
    <scope>IDENTIFICATION</scope>
    <source>
        <tissue evidence="2">Etiolated seedlings</tissue>
    </source>
</reference>
<protein>
    <submittedName>
        <fullName evidence="2">Uncharacterized protein LOC101499851 isoform X1</fullName>
    </submittedName>
</protein>
<evidence type="ECO:0000313" key="1">
    <source>
        <dbReference type="Proteomes" id="UP000087171"/>
    </source>
</evidence>
<keyword evidence="1" id="KW-1185">Reference proteome</keyword>
<dbReference type="Proteomes" id="UP000087171">
    <property type="component" value="Chromosome Ca3"/>
</dbReference>
<dbReference type="AlphaFoldDB" id="A0A3Q7XWZ2"/>
<proteinExistence type="predicted"/>
<sequence length="136" mass="15246">MMKMPILQLSLSDTAVQLSLSDTAVQVLKICYLTHTLVSFEPLNFKCLKFVSGGFLDRSSHVSRNVHAKARQGCSIEAAEISCCHVWNMGCCHSSCALHPLLFQRRERGTQARNLDSYIVVLMTKCAFGFSRNFIE</sequence>
<gene>
    <name evidence="2" type="primary">LOC101499851</name>
</gene>
<organism evidence="1 2">
    <name type="scientific">Cicer arietinum</name>
    <name type="common">Chickpea</name>
    <name type="synonym">Garbanzo</name>
    <dbReference type="NCBI Taxonomy" id="3827"/>
    <lineage>
        <taxon>Eukaryota</taxon>
        <taxon>Viridiplantae</taxon>
        <taxon>Streptophyta</taxon>
        <taxon>Embryophyta</taxon>
        <taxon>Tracheophyta</taxon>
        <taxon>Spermatophyta</taxon>
        <taxon>Magnoliopsida</taxon>
        <taxon>eudicotyledons</taxon>
        <taxon>Gunneridae</taxon>
        <taxon>Pentapetalae</taxon>
        <taxon>rosids</taxon>
        <taxon>fabids</taxon>
        <taxon>Fabales</taxon>
        <taxon>Fabaceae</taxon>
        <taxon>Papilionoideae</taxon>
        <taxon>50 kb inversion clade</taxon>
        <taxon>NPAAA clade</taxon>
        <taxon>Hologalegina</taxon>
        <taxon>IRL clade</taxon>
        <taxon>Cicereae</taxon>
        <taxon>Cicer</taxon>
    </lineage>
</organism>
<evidence type="ECO:0000313" key="2">
    <source>
        <dbReference type="RefSeq" id="XP_027188601.1"/>
    </source>
</evidence>
<dbReference type="RefSeq" id="XP_027188601.1">
    <property type="nucleotide sequence ID" value="XM_027332800.1"/>
</dbReference>
<name>A0A3Q7XWZ2_CICAR</name>
<reference evidence="1" key="1">
    <citation type="journal article" date="2013" name="Nat. Biotechnol.">
        <title>Draft genome sequence of chickpea (Cicer arietinum) provides a resource for trait improvement.</title>
        <authorList>
            <person name="Varshney R.K."/>
            <person name="Song C."/>
            <person name="Saxena R.K."/>
            <person name="Azam S."/>
            <person name="Yu S."/>
            <person name="Sharpe A.G."/>
            <person name="Cannon S."/>
            <person name="Baek J."/>
            <person name="Rosen B.D."/>
            <person name="Tar'an B."/>
            <person name="Millan T."/>
            <person name="Zhang X."/>
            <person name="Ramsay L.D."/>
            <person name="Iwata A."/>
            <person name="Wang Y."/>
            <person name="Nelson W."/>
            <person name="Farmer A.D."/>
            <person name="Gaur P.M."/>
            <person name="Soderlund C."/>
            <person name="Penmetsa R.V."/>
            <person name="Xu C."/>
            <person name="Bharti A.K."/>
            <person name="He W."/>
            <person name="Winter P."/>
            <person name="Zhao S."/>
            <person name="Hane J.K."/>
            <person name="Carrasquilla-Garcia N."/>
            <person name="Condie J.A."/>
            <person name="Upadhyaya H.D."/>
            <person name="Luo M.C."/>
            <person name="Thudi M."/>
            <person name="Gowda C.L."/>
            <person name="Singh N.P."/>
            <person name="Lichtenzveig J."/>
            <person name="Gali K.K."/>
            <person name="Rubio J."/>
            <person name="Nadarajan N."/>
            <person name="Dolezel J."/>
            <person name="Bansal K.C."/>
            <person name="Xu X."/>
            <person name="Edwards D."/>
            <person name="Zhang G."/>
            <person name="Kahl G."/>
            <person name="Gil J."/>
            <person name="Singh K.B."/>
            <person name="Datta S.K."/>
            <person name="Jackson S.A."/>
            <person name="Wang J."/>
            <person name="Cook D.R."/>
        </authorList>
    </citation>
    <scope>NUCLEOTIDE SEQUENCE [LARGE SCALE GENOMIC DNA]</scope>
    <source>
        <strain evidence="1">cv. CDC Frontier</strain>
    </source>
</reference>